<evidence type="ECO:0000256" key="1">
    <source>
        <dbReference type="SAM" id="SignalP"/>
    </source>
</evidence>
<accession>A0A8B8E4L0</accession>
<evidence type="ECO:0000313" key="2">
    <source>
        <dbReference type="Proteomes" id="UP000694844"/>
    </source>
</evidence>
<gene>
    <name evidence="3" type="primary">LOC111131427</name>
</gene>
<evidence type="ECO:0000313" key="3">
    <source>
        <dbReference type="RefSeq" id="XP_022334653.1"/>
    </source>
</evidence>
<keyword evidence="1" id="KW-0732">Signal</keyword>
<name>A0A8B8E4L0_CRAVI</name>
<reference evidence="3" key="1">
    <citation type="submission" date="2025-08" db="UniProtKB">
        <authorList>
            <consortium name="RefSeq"/>
        </authorList>
    </citation>
    <scope>IDENTIFICATION</scope>
    <source>
        <tissue evidence="3">Whole sample</tissue>
    </source>
</reference>
<dbReference type="GeneID" id="111131427"/>
<dbReference type="AlphaFoldDB" id="A0A8B8E4L0"/>
<dbReference type="OrthoDB" id="6141963at2759"/>
<keyword evidence="2" id="KW-1185">Reference proteome</keyword>
<dbReference type="Gene3D" id="2.60.40.1900">
    <property type="entry name" value="Beta-microseminoprotein (PSP94) domain"/>
    <property type="match status" value="1"/>
</dbReference>
<organism evidence="2 3">
    <name type="scientific">Crassostrea virginica</name>
    <name type="common">Eastern oyster</name>
    <dbReference type="NCBI Taxonomy" id="6565"/>
    <lineage>
        <taxon>Eukaryota</taxon>
        <taxon>Metazoa</taxon>
        <taxon>Spiralia</taxon>
        <taxon>Lophotrochozoa</taxon>
        <taxon>Mollusca</taxon>
        <taxon>Bivalvia</taxon>
        <taxon>Autobranchia</taxon>
        <taxon>Pteriomorphia</taxon>
        <taxon>Ostreida</taxon>
        <taxon>Ostreoidea</taxon>
        <taxon>Ostreidae</taxon>
        <taxon>Crassostrea</taxon>
    </lineage>
</organism>
<dbReference type="KEGG" id="cvn:111131427"/>
<dbReference type="RefSeq" id="XP_022334653.1">
    <property type="nucleotide sequence ID" value="XM_022478945.1"/>
</dbReference>
<dbReference type="Proteomes" id="UP000694844">
    <property type="component" value="Chromosome 4"/>
</dbReference>
<protein>
    <submittedName>
        <fullName evidence="3">Uncharacterized protein LOC111131427</fullName>
    </submittedName>
</protein>
<proteinExistence type="predicted"/>
<sequence>MERIIFFSGIISIILVFAEASCWGVPGKGPSCNYEGITLDPGQTYEKTTGPKCYKCECNEGGDLDCCYTGMIIRDYPADMCKVVRRGCNEVAVSKTNEDEPCDGPVAAVLG</sequence>
<feature type="chain" id="PRO_5034371972" evidence="1">
    <location>
        <begin position="21"/>
        <end position="111"/>
    </location>
</feature>
<feature type="signal peptide" evidence="1">
    <location>
        <begin position="1"/>
        <end position="20"/>
    </location>
</feature>